<feature type="domain" description="Knr4/Smi1-like" evidence="1">
    <location>
        <begin position="33"/>
        <end position="163"/>
    </location>
</feature>
<evidence type="ECO:0000313" key="3">
    <source>
        <dbReference type="Proteomes" id="UP001379533"/>
    </source>
</evidence>
<dbReference type="EMBL" id="CP089982">
    <property type="protein sequence ID" value="WXA92571.1"/>
    <property type="molecule type" value="Genomic_DNA"/>
</dbReference>
<dbReference type="Pfam" id="PF09346">
    <property type="entry name" value="SMI1_KNR4"/>
    <property type="match status" value="1"/>
</dbReference>
<evidence type="ECO:0000259" key="1">
    <source>
        <dbReference type="SMART" id="SM00860"/>
    </source>
</evidence>
<dbReference type="Proteomes" id="UP001379533">
    <property type="component" value="Chromosome"/>
</dbReference>
<dbReference type="RefSeq" id="WP_394843175.1">
    <property type="nucleotide sequence ID" value="NZ_CP089982.1"/>
</dbReference>
<protein>
    <submittedName>
        <fullName evidence="2">SMI1/KNR4 family protein</fullName>
    </submittedName>
</protein>
<proteinExistence type="predicted"/>
<organism evidence="2 3">
    <name type="scientific">Pendulispora brunnea</name>
    <dbReference type="NCBI Taxonomy" id="2905690"/>
    <lineage>
        <taxon>Bacteria</taxon>
        <taxon>Pseudomonadati</taxon>
        <taxon>Myxococcota</taxon>
        <taxon>Myxococcia</taxon>
        <taxon>Myxococcales</taxon>
        <taxon>Sorangiineae</taxon>
        <taxon>Pendulisporaceae</taxon>
        <taxon>Pendulispora</taxon>
    </lineage>
</organism>
<keyword evidence="3" id="KW-1185">Reference proteome</keyword>
<accession>A0ABZ2K882</accession>
<reference evidence="2 3" key="1">
    <citation type="submission" date="2021-12" db="EMBL/GenBank/DDBJ databases">
        <title>Discovery of the Pendulisporaceae a myxobacterial family with distinct sporulation behavior and unique specialized metabolism.</title>
        <authorList>
            <person name="Garcia R."/>
            <person name="Popoff A."/>
            <person name="Bader C.D."/>
            <person name="Loehr J."/>
            <person name="Walesch S."/>
            <person name="Walt C."/>
            <person name="Boldt J."/>
            <person name="Bunk B."/>
            <person name="Haeckl F.J.F.P.J."/>
            <person name="Gunesch A.P."/>
            <person name="Birkelbach J."/>
            <person name="Nuebel U."/>
            <person name="Pietschmann T."/>
            <person name="Bach T."/>
            <person name="Mueller R."/>
        </authorList>
    </citation>
    <scope>NUCLEOTIDE SEQUENCE [LARGE SCALE GENOMIC DNA]</scope>
    <source>
        <strain evidence="2 3">MSr12523</strain>
    </source>
</reference>
<dbReference type="InterPro" id="IPR037883">
    <property type="entry name" value="Knr4/Smi1-like_sf"/>
</dbReference>
<dbReference type="SMART" id="SM00860">
    <property type="entry name" value="SMI1_KNR4"/>
    <property type="match status" value="1"/>
</dbReference>
<evidence type="ECO:0000313" key="2">
    <source>
        <dbReference type="EMBL" id="WXA92571.1"/>
    </source>
</evidence>
<dbReference type="InterPro" id="IPR018958">
    <property type="entry name" value="Knr4/Smi1-like_dom"/>
</dbReference>
<sequence>MPLERSLLNDLRYRVAVENAERARMLAVPIPAVADADTIATAERLLGFAIHPDLVELYTKVANGGFGPEYFLLGVGEAGHRADTNRSAEAEYQAFRAKDPEQPSSFWPARVLPIHHWGCAIYTCIDCDSDEGTLYRFDPNGVDDDWSTAWLLEGRTLAHWLRGWLDDDDLFECDQPFWPRAKERGLR</sequence>
<name>A0ABZ2K882_9BACT</name>
<dbReference type="SUPFAM" id="SSF160631">
    <property type="entry name" value="SMI1/KNR4-like"/>
    <property type="match status" value="1"/>
</dbReference>
<gene>
    <name evidence="2" type="ORF">LZC95_39755</name>
</gene>